<dbReference type="Proteomes" id="UP001168990">
    <property type="component" value="Unassembled WGS sequence"/>
</dbReference>
<evidence type="ECO:0000256" key="6">
    <source>
        <dbReference type="SAM" id="MobiDB-lite"/>
    </source>
</evidence>
<sequence>MKSTRDSDKENQYPDKCENNQVEGDYFSDNPVDMSSVNKNVDDSMIETLLEKLRSCLPKISENGETVRSALSKIYLRVISSDRRIRERTLEILWNKESSAMELFIILLEICKDNAASYSITGILHESISPRTAKVKLKGTKSKHATSKNITRTIIAQLIHFGGTQVFLKLLISSQRADSTMTEILVQEILWMLGQIAQKDQKFPTKVRLLNITKLFHSLLKQHYNDSKLLLPLLLILKSLSKNTFAVQILIKDGIVPVFEKTFVCIGYSPHLKLKILLECFKHFTTNRLGCAKFVKVGMVHMLTRIFERWDKWDSPIKQKIANYALCTLHHLCLIKSGRKSIKANNGLQLLHRFCTNCPDIKAYDCLLSRVCGIINQCLEKKELPVPEMSPARFNLPNGNGKRANSVESCSSDFESQANSINSLGRICSDIESGDDDDGEDDDEDDDDNDDDDANEQQQQKINSRMARNKLEQMDEINNIDEAQFFASVITSQRSTDDLLGYNVLFTEQNNLASQCGIEIRSKSDNTIANDAINKNNIKRLQVLKHVKSCDSNNWPEVNADKKQLLNEDYPRQLKLLDNISKLIVNDDKLIYCNCASRVRSVIPFVKVAYPDLVGGNCHGNPEPLNDKVKKVCRSKLLNNVDRGLRSNSISHETIFDLDALTTNVYSVALSSERLKNRGLNNFDDERIGNRCVDIKSLQFESRFESGNLRKAIQTGTREYDLILTPDVNSASRHQWFYFEVSNMEANIPYTFNIVNCEKANSQFNFGMKPILFSVMEAQLGRCGWIRTGVDICYYRNCYRRPCKGRNYFTTSFTVTFPHSYDICYLAYHFPYTYSQLMTHIWRWSKNSTNQGIYFKAVTLCDTLNNNECPLLTITNVNSKMNPISKRKNIFLTSRVHPGESNSSWVMHGTLEALLSDTNYAKSLRDDYVFKIIPMLNIEGVVNGCNRYGLTNEDLNRRWSNPNRILHPVIYHTKGLMEYCSRVMRRPPYVFVDYHGHSRRKNVFLFGCSRSGSWSAADREKSDQPVQYLMLPRLMQKTSPAFALPLCSFKVERNKESTARVAIWRQLGVARSYTMESSFCGCDQGPLAGLHLDTVHLRNVGREFCQALSFIKDNTIAATNVDNWSFEKFIANEEMTREERCTDTELSSSCDSDDSSCGD</sequence>
<dbReference type="InterPro" id="IPR050821">
    <property type="entry name" value="Cytosolic_carboxypeptidase"/>
</dbReference>
<accession>A0AA39FIR9</accession>
<reference evidence="8" key="2">
    <citation type="submission" date="2023-03" db="EMBL/GenBank/DDBJ databases">
        <authorList>
            <person name="Inwood S.N."/>
            <person name="Skelly J.G."/>
            <person name="Guhlin J."/>
            <person name="Harrop T.W.R."/>
            <person name="Goldson S.G."/>
            <person name="Dearden P.K."/>
        </authorList>
    </citation>
    <scope>NUCLEOTIDE SEQUENCE</scope>
    <source>
        <strain evidence="8">Irish</strain>
        <tissue evidence="8">Whole body</tissue>
    </source>
</reference>
<organism evidence="8 9">
    <name type="scientific">Microctonus aethiopoides</name>
    <dbReference type="NCBI Taxonomy" id="144406"/>
    <lineage>
        <taxon>Eukaryota</taxon>
        <taxon>Metazoa</taxon>
        <taxon>Ecdysozoa</taxon>
        <taxon>Arthropoda</taxon>
        <taxon>Hexapoda</taxon>
        <taxon>Insecta</taxon>
        <taxon>Pterygota</taxon>
        <taxon>Neoptera</taxon>
        <taxon>Endopterygota</taxon>
        <taxon>Hymenoptera</taxon>
        <taxon>Apocrita</taxon>
        <taxon>Ichneumonoidea</taxon>
        <taxon>Braconidae</taxon>
        <taxon>Euphorinae</taxon>
        <taxon>Microctonus</taxon>
    </lineage>
</organism>
<comment type="similarity">
    <text evidence="2 5">Belongs to the peptidase M14 family.</text>
</comment>
<proteinExistence type="inferred from homology"/>
<evidence type="ECO:0000256" key="3">
    <source>
        <dbReference type="ARBA" id="ARBA00024524"/>
    </source>
</evidence>
<dbReference type="PANTHER" id="PTHR12756">
    <property type="entry name" value="CYTOSOLIC CARBOXYPEPTIDASE"/>
    <property type="match status" value="1"/>
</dbReference>
<evidence type="ECO:0000313" key="8">
    <source>
        <dbReference type="EMBL" id="KAK0170342.1"/>
    </source>
</evidence>
<dbReference type="PROSITE" id="PS52035">
    <property type="entry name" value="PEPTIDASE_M14"/>
    <property type="match status" value="1"/>
</dbReference>
<evidence type="ECO:0000313" key="9">
    <source>
        <dbReference type="Proteomes" id="UP001168990"/>
    </source>
</evidence>
<comment type="caution">
    <text evidence="8">The sequence shown here is derived from an EMBL/GenBank/DDBJ whole genome shotgun (WGS) entry which is preliminary data.</text>
</comment>
<keyword evidence="9" id="KW-1185">Reference proteome</keyword>
<dbReference type="SUPFAM" id="SSF48371">
    <property type="entry name" value="ARM repeat"/>
    <property type="match status" value="1"/>
</dbReference>
<evidence type="ECO:0000256" key="5">
    <source>
        <dbReference type="PROSITE-ProRule" id="PRU01379"/>
    </source>
</evidence>
<feature type="region of interest" description="Disordered" evidence="6">
    <location>
        <begin position="431"/>
        <end position="461"/>
    </location>
</feature>
<dbReference type="EC" id="3.4.17.24" evidence="4"/>
<dbReference type="SUPFAM" id="SSF53187">
    <property type="entry name" value="Zn-dependent exopeptidases"/>
    <property type="match status" value="1"/>
</dbReference>
<dbReference type="Gene3D" id="1.25.10.10">
    <property type="entry name" value="Leucine-rich Repeat Variant"/>
    <property type="match status" value="1"/>
</dbReference>
<protein>
    <recommendedName>
        <fullName evidence="4">tubulin-glutamate carboxypeptidase</fullName>
        <ecNumber evidence="4">3.4.17.24</ecNumber>
    </recommendedName>
</protein>
<dbReference type="InterPro" id="IPR000834">
    <property type="entry name" value="Peptidase_M14"/>
</dbReference>
<dbReference type="PANTHER" id="PTHR12756:SF11">
    <property type="entry name" value="CYTOSOLIC CARBOXYPEPTIDASE 1"/>
    <property type="match status" value="1"/>
</dbReference>
<dbReference type="InterPro" id="IPR040626">
    <property type="entry name" value="Pepdidase_M14_N"/>
</dbReference>
<feature type="region of interest" description="Disordered" evidence="6">
    <location>
        <begin position="1"/>
        <end position="24"/>
    </location>
</feature>
<dbReference type="InterPro" id="IPR000225">
    <property type="entry name" value="Armadillo"/>
</dbReference>
<dbReference type="Gene3D" id="3.40.630.10">
    <property type="entry name" value="Zn peptidases"/>
    <property type="match status" value="1"/>
</dbReference>
<evidence type="ECO:0000259" key="7">
    <source>
        <dbReference type="PROSITE" id="PS52035"/>
    </source>
</evidence>
<dbReference type="GO" id="GO:0008270">
    <property type="term" value="F:zinc ion binding"/>
    <property type="evidence" value="ECO:0007669"/>
    <property type="project" value="InterPro"/>
</dbReference>
<feature type="active site" description="Proton donor/acceptor" evidence="5">
    <location>
        <position position="1076"/>
    </location>
</feature>
<feature type="compositionally biased region" description="Acidic residues" evidence="6">
    <location>
        <begin position="432"/>
        <end position="455"/>
    </location>
</feature>
<dbReference type="AlphaFoldDB" id="A0AA39FIR9"/>
<feature type="compositionally biased region" description="Basic and acidic residues" evidence="6">
    <location>
        <begin position="1"/>
        <end position="18"/>
    </location>
</feature>
<reference evidence="8" key="1">
    <citation type="journal article" date="2023" name="bioRxiv">
        <title>Scaffold-level genome assemblies of two parasitoid biocontrol wasps reveal the parthenogenesis mechanism and an associated novel virus.</title>
        <authorList>
            <person name="Inwood S."/>
            <person name="Skelly J."/>
            <person name="Guhlin J."/>
            <person name="Harrop T."/>
            <person name="Goldson S."/>
            <person name="Dearden P."/>
        </authorList>
    </citation>
    <scope>NUCLEOTIDE SEQUENCE</scope>
    <source>
        <strain evidence="8">Irish</strain>
        <tissue evidence="8">Whole body</tissue>
    </source>
</reference>
<gene>
    <name evidence="8" type="ORF">PV328_010915</name>
</gene>
<evidence type="ECO:0000256" key="4">
    <source>
        <dbReference type="ARBA" id="ARBA00026108"/>
    </source>
</evidence>
<feature type="domain" description="Peptidase M14" evidence="7">
    <location>
        <begin position="830"/>
        <end position="1115"/>
    </location>
</feature>
<dbReference type="Pfam" id="PF25571">
    <property type="entry name" value="TPR_CCP1_N"/>
    <property type="match status" value="1"/>
</dbReference>
<dbReference type="Pfam" id="PF00246">
    <property type="entry name" value="Peptidase_M14"/>
    <property type="match status" value="1"/>
</dbReference>
<dbReference type="InterPro" id="IPR016024">
    <property type="entry name" value="ARM-type_fold"/>
</dbReference>
<comment type="catalytic activity">
    <reaction evidence="3">
        <text>C-terminal L-alpha-aminoacyl-L-glutamyl-L-glutamyl-[tubulin] + H2O = C-terminal L-alpha-aminoacyl-L-glutamyl-[tubulin] + L-glutamate</text>
        <dbReference type="Rhea" id="RHEA:63792"/>
        <dbReference type="Rhea" id="RHEA-COMP:16435"/>
        <dbReference type="Rhea" id="RHEA-COMP:16436"/>
        <dbReference type="ChEBI" id="CHEBI:15377"/>
        <dbReference type="ChEBI" id="CHEBI:29985"/>
        <dbReference type="ChEBI" id="CHEBI:149555"/>
        <dbReference type="ChEBI" id="CHEBI:149556"/>
        <dbReference type="EC" id="3.4.17.24"/>
    </reaction>
    <physiologicalReaction direction="left-to-right" evidence="3">
        <dbReference type="Rhea" id="RHEA:63793"/>
    </physiologicalReaction>
</comment>
<dbReference type="Gene3D" id="2.60.40.3120">
    <property type="match status" value="1"/>
</dbReference>
<dbReference type="GO" id="GO:0004181">
    <property type="term" value="F:metallocarboxypeptidase activity"/>
    <property type="evidence" value="ECO:0007669"/>
    <property type="project" value="InterPro"/>
</dbReference>
<evidence type="ECO:0000256" key="1">
    <source>
        <dbReference type="ARBA" id="ARBA00001947"/>
    </source>
</evidence>
<evidence type="ECO:0000256" key="2">
    <source>
        <dbReference type="ARBA" id="ARBA00005988"/>
    </source>
</evidence>
<feature type="region of interest" description="Disordered" evidence="6">
    <location>
        <begin position="389"/>
        <end position="409"/>
    </location>
</feature>
<comment type="cofactor">
    <cofactor evidence="1">
        <name>Zn(2+)</name>
        <dbReference type="ChEBI" id="CHEBI:29105"/>
    </cofactor>
</comment>
<name>A0AA39FIR9_9HYME</name>
<dbReference type="SMART" id="SM00185">
    <property type="entry name" value="ARM"/>
    <property type="match status" value="2"/>
</dbReference>
<dbReference type="GO" id="GO:0006508">
    <property type="term" value="P:proteolysis"/>
    <property type="evidence" value="ECO:0007669"/>
    <property type="project" value="InterPro"/>
</dbReference>
<dbReference type="Pfam" id="PF18027">
    <property type="entry name" value="Pepdidase_M14_N"/>
    <property type="match status" value="1"/>
</dbReference>
<dbReference type="InterPro" id="IPR011989">
    <property type="entry name" value="ARM-like"/>
</dbReference>
<dbReference type="EMBL" id="JAQQBS010000004">
    <property type="protein sequence ID" value="KAK0170342.1"/>
    <property type="molecule type" value="Genomic_DNA"/>
</dbReference>